<comment type="caution">
    <text evidence="1">The sequence shown here is derived from an EMBL/GenBank/DDBJ whole genome shotgun (WGS) entry which is preliminary data.</text>
</comment>
<keyword evidence="2" id="KW-1185">Reference proteome</keyword>
<dbReference type="Proteomes" id="UP000708208">
    <property type="component" value="Unassembled WGS sequence"/>
</dbReference>
<dbReference type="OrthoDB" id="8904098at2759"/>
<accession>A0A8J2Q4H7</accession>
<protein>
    <submittedName>
        <fullName evidence="1">Uncharacterized protein</fullName>
    </submittedName>
</protein>
<organism evidence="1 2">
    <name type="scientific">Allacma fusca</name>
    <dbReference type="NCBI Taxonomy" id="39272"/>
    <lineage>
        <taxon>Eukaryota</taxon>
        <taxon>Metazoa</taxon>
        <taxon>Ecdysozoa</taxon>
        <taxon>Arthropoda</taxon>
        <taxon>Hexapoda</taxon>
        <taxon>Collembola</taxon>
        <taxon>Symphypleona</taxon>
        <taxon>Sminthuridae</taxon>
        <taxon>Allacma</taxon>
    </lineage>
</organism>
<dbReference type="EMBL" id="CAJVCH010569520">
    <property type="protein sequence ID" value="CAG7833281.1"/>
    <property type="molecule type" value="Genomic_DNA"/>
</dbReference>
<name>A0A8J2Q4H7_9HEXA</name>
<gene>
    <name evidence="1" type="ORF">AFUS01_LOCUS42920</name>
</gene>
<reference evidence="1" key="1">
    <citation type="submission" date="2021-06" db="EMBL/GenBank/DDBJ databases">
        <authorList>
            <person name="Hodson N. C."/>
            <person name="Mongue J. A."/>
            <person name="Jaron S. K."/>
        </authorList>
    </citation>
    <scope>NUCLEOTIDE SEQUENCE</scope>
</reference>
<evidence type="ECO:0000313" key="1">
    <source>
        <dbReference type="EMBL" id="CAG7833281.1"/>
    </source>
</evidence>
<dbReference type="AlphaFoldDB" id="A0A8J2Q4H7"/>
<evidence type="ECO:0000313" key="2">
    <source>
        <dbReference type="Proteomes" id="UP000708208"/>
    </source>
</evidence>
<feature type="non-terminal residue" evidence="1">
    <location>
        <position position="84"/>
    </location>
</feature>
<feature type="non-terminal residue" evidence="1">
    <location>
        <position position="1"/>
    </location>
</feature>
<proteinExistence type="predicted"/>
<sequence length="84" mass="9173">LTSETASTLLITPGANASLVFTFPENTVSSEKKSEDALRKSSDGNPLVRIVQVGLWTNHLESPEDSRNNTLKENLAHKILLVEV</sequence>